<reference evidence="2" key="2">
    <citation type="submission" date="2023-06" db="EMBL/GenBank/DDBJ databases">
        <authorList>
            <person name="Ma L."/>
            <person name="Liu K.-W."/>
            <person name="Li Z."/>
            <person name="Hsiao Y.-Y."/>
            <person name="Qi Y."/>
            <person name="Fu T."/>
            <person name="Tang G."/>
            <person name="Zhang D."/>
            <person name="Sun W.-H."/>
            <person name="Liu D.-K."/>
            <person name="Li Y."/>
            <person name="Chen G.-Z."/>
            <person name="Liu X.-D."/>
            <person name="Liao X.-Y."/>
            <person name="Jiang Y.-T."/>
            <person name="Yu X."/>
            <person name="Hao Y."/>
            <person name="Huang J."/>
            <person name="Zhao X.-W."/>
            <person name="Ke S."/>
            <person name="Chen Y.-Y."/>
            <person name="Wu W.-L."/>
            <person name="Hsu J.-L."/>
            <person name="Lin Y.-F."/>
            <person name="Huang M.-D."/>
            <person name="Li C.-Y."/>
            <person name="Huang L."/>
            <person name="Wang Z.-W."/>
            <person name="Zhao X."/>
            <person name="Zhong W.-Y."/>
            <person name="Peng D.-H."/>
            <person name="Ahmad S."/>
            <person name="Lan S."/>
            <person name="Zhang J.-S."/>
            <person name="Tsai W.-C."/>
            <person name="Van De Peer Y."/>
            <person name="Liu Z.-J."/>
        </authorList>
    </citation>
    <scope>NUCLEOTIDE SEQUENCE</scope>
    <source>
        <strain evidence="2">SCP</strain>
        <tissue evidence="2">Leaves</tissue>
    </source>
</reference>
<organism evidence="2 3">
    <name type="scientific">Acorus gramineus</name>
    <name type="common">Dwarf sweet flag</name>
    <dbReference type="NCBI Taxonomy" id="55184"/>
    <lineage>
        <taxon>Eukaryota</taxon>
        <taxon>Viridiplantae</taxon>
        <taxon>Streptophyta</taxon>
        <taxon>Embryophyta</taxon>
        <taxon>Tracheophyta</taxon>
        <taxon>Spermatophyta</taxon>
        <taxon>Magnoliopsida</taxon>
        <taxon>Liliopsida</taxon>
        <taxon>Acoraceae</taxon>
        <taxon>Acorus</taxon>
    </lineage>
</organism>
<reference evidence="2" key="1">
    <citation type="journal article" date="2023" name="Nat. Commun.">
        <title>Diploid and tetraploid genomes of Acorus and the evolution of monocots.</title>
        <authorList>
            <person name="Ma L."/>
            <person name="Liu K.W."/>
            <person name="Li Z."/>
            <person name="Hsiao Y.Y."/>
            <person name="Qi Y."/>
            <person name="Fu T."/>
            <person name="Tang G.D."/>
            <person name="Zhang D."/>
            <person name="Sun W.H."/>
            <person name="Liu D.K."/>
            <person name="Li Y."/>
            <person name="Chen G.Z."/>
            <person name="Liu X.D."/>
            <person name="Liao X.Y."/>
            <person name="Jiang Y.T."/>
            <person name="Yu X."/>
            <person name="Hao Y."/>
            <person name="Huang J."/>
            <person name="Zhao X.W."/>
            <person name="Ke S."/>
            <person name="Chen Y.Y."/>
            <person name="Wu W.L."/>
            <person name="Hsu J.L."/>
            <person name="Lin Y.F."/>
            <person name="Huang M.D."/>
            <person name="Li C.Y."/>
            <person name="Huang L."/>
            <person name="Wang Z.W."/>
            <person name="Zhao X."/>
            <person name="Zhong W.Y."/>
            <person name="Peng D.H."/>
            <person name="Ahmad S."/>
            <person name="Lan S."/>
            <person name="Zhang J.S."/>
            <person name="Tsai W.C."/>
            <person name="Van de Peer Y."/>
            <person name="Liu Z.J."/>
        </authorList>
    </citation>
    <scope>NUCLEOTIDE SEQUENCE</scope>
    <source>
        <strain evidence="2">SCP</strain>
    </source>
</reference>
<name>A0AAV9BSK7_ACOGR</name>
<protein>
    <submittedName>
        <fullName evidence="2">Uncharacterized protein</fullName>
    </submittedName>
</protein>
<sequence length="51" mass="5459">MITMSHSTNLLNKSPTPSPPPPPRLAPHGPQNQPAVPSYPHIPLTRITSPS</sequence>
<feature type="compositionally biased region" description="Pro residues" evidence="1">
    <location>
        <begin position="16"/>
        <end position="25"/>
    </location>
</feature>
<evidence type="ECO:0000256" key="1">
    <source>
        <dbReference type="SAM" id="MobiDB-lite"/>
    </source>
</evidence>
<dbReference type="Proteomes" id="UP001179952">
    <property type="component" value="Unassembled WGS sequence"/>
</dbReference>
<keyword evidence="3" id="KW-1185">Reference proteome</keyword>
<dbReference type="EMBL" id="JAUJYN010000001">
    <property type="protein sequence ID" value="KAK1279671.1"/>
    <property type="molecule type" value="Genomic_DNA"/>
</dbReference>
<gene>
    <name evidence="2" type="ORF">QJS04_geneDACA002971</name>
</gene>
<feature type="region of interest" description="Disordered" evidence="1">
    <location>
        <begin position="1"/>
        <end position="51"/>
    </location>
</feature>
<accession>A0AAV9BSK7</accession>
<evidence type="ECO:0000313" key="2">
    <source>
        <dbReference type="EMBL" id="KAK1279671.1"/>
    </source>
</evidence>
<dbReference type="AlphaFoldDB" id="A0AAV9BSK7"/>
<comment type="caution">
    <text evidence="2">The sequence shown here is derived from an EMBL/GenBank/DDBJ whole genome shotgun (WGS) entry which is preliminary data.</text>
</comment>
<evidence type="ECO:0000313" key="3">
    <source>
        <dbReference type="Proteomes" id="UP001179952"/>
    </source>
</evidence>
<proteinExistence type="predicted"/>
<feature type="compositionally biased region" description="Polar residues" evidence="1">
    <location>
        <begin position="1"/>
        <end position="14"/>
    </location>
</feature>